<dbReference type="EMBL" id="VWPL01000033">
    <property type="protein sequence ID" value="KAA5597297.1"/>
    <property type="molecule type" value="Genomic_DNA"/>
</dbReference>
<keyword evidence="2" id="KW-1185">Reference proteome</keyword>
<organism evidence="1 2">
    <name type="scientific">Blastochloris sulfoviridis</name>
    <dbReference type="NCBI Taxonomy" id="50712"/>
    <lineage>
        <taxon>Bacteria</taxon>
        <taxon>Pseudomonadati</taxon>
        <taxon>Pseudomonadota</taxon>
        <taxon>Alphaproteobacteria</taxon>
        <taxon>Hyphomicrobiales</taxon>
        <taxon>Blastochloridaceae</taxon>
        <taxon>Blastochloris</taxon>
    </lineage>
</organism>
<evidence type="ECO:0000313" key="2">
    <source>
        <dbReference type="Proteomes" id="UP000323886"/>
    </source>
</evidence>
<dbReference type="RefSeq" id="WP_150098473.1">
    <property type="nucleotide sequence ID" value="NZ_VWPL01000033.1"/>
</dbReference>
<proteinExistence type="predicted"/>
<name>A0A5M6HND3_9HYPH</name>
<dbReference type="Proteomes" id="UP000323886">
    <property type="component" value="Unassembled WGS sequence"/>
</dbReference>
<dbReference type="AlphaFoldDB" id="A0A5M6HND3"/>
<protein>
    <submittedName>
        <fullName evidence="1">Uncharacterized protein</fullName>
    </submittedName>
</protein>
<comment type="caution">
    <text evidence="1">The sequence shown here is derived from an EMBL/GenBank/DDBJ whole genome shotgun (WGS) entry which is preliminary data.</text>
</comment>
<accession>A0A5M6HND3</accession>
<gene>
    <name evidence="1" type="ORF">F1193_14275</name>
</gene>
<sequence length="103" mass="11462">MQPPVEQRMVAQTVSFFRERSPCGSCPAETSARTLANRRNGLIIGRKIIFPTIAPDALPHPLNHGFVIDSSWIPSDFAQLSNPGRRKIIHAEWALCRALRANS</sequence>
<evidence type="ECO:0000313" key="1">
    <source>
        <dbReference type="EMBL" id="KAA5597297.1"/>
    </source>
</evidence>
<reference evidence="1 2" key="1">
    <citation type="submission" date="2019-09" db="EMBL/GenBank/DDBJ databases">
        <title>Draft Whole-Genome sequence of Blastochloris sulfoviridis DSM 729.</title>
        <authorList>
            <person name="Meyer T.E."/>
            <person name="Kyndt J.A."/>
        </authorList>
    </citation>
    <scope>NUCLEOTIDE SEQUENCE [LARGE SCALE GENOMIC DNA]</scope>
    <source>
        <strain evidence="1 2">DSM 729</strain>
    </source>
</reference>